<proteinExistence type="predicted"/>
<comment type="caution">
    <text evidence="1">The sequence shown here is derived from an EMBL/GenBank/DDBJ whole genome shotgun (WGS) entry which is preliminary data.</text>
</comment>
<dbReference type="InterPro" id="IPR050587">
    <property type="entry name" value="GNT1/Glycosyltrans_8"/>
</dbReference>
<dbReference type="RefSeq" id="WP_267653789.1">
    <property type="nucleotide sequence ID" value="NZ_JAOVZR010000001.1"/>
</dbReference>
<organism evidence="1 2">
    <name type="scientific">Hoeflea algicola</name>
    <dbReference type="NCBI Taxonomy" id="2983763"/>
    <lineage>
        <taxon>Bacteria</taxon>
        <taxon>Pseudomonadati</taxon>
        <taxon>Pseudomonadota</taxon>
        <taxon>Alphaproteobacteria</taxon>
        <taxon>Hyphomicrobiales</taxon>
        <taxon>Rhizobiaceae</taxon>
        <taxon>Hoeflea</taxon>
    </lineage>
</organism>
<dbReference type="Pfam" id="PF01501">
    <property type="entry name" value="Glyco_transf_8"/>
    <property type="match status" value="1"/>
</dbReference>
<protein>
    <submittedName>
        <fullName evidence="1">Nucleotide-diphospho-sugar transferase</fullName>
    </submittedName>
</protein>
<dbReference type="InterPro" id="IPR002495">
    <property type="entry name" value="Glyco_trans_8"/>
</dbReference>
<dbReference type="EMBL" id="JAOVZR010000001">
    <property type="protein sequence ID" value="MCY0148216.1"/>
    <property type="molecule type" value="Genomic_DNA"/>
</dbReference>
<sequence length="291" mass="32816">MSSASRLPSSGLTANKPAVSHRAYVTLVTNADYAMGALALARSIKLAGAEADIVVLHTGGVDASVLTPLSDLGCRLVQTELLDTCDAFNERHARGRLHANAPFTKGRKPAFHSPLDNFCKLRLWQLTEYQSCVFIDADALVLRNIDKLFDYPEFAAAPNVYETLKDFHRLNSGVFVARPSAETFGSMLKMLDQPDTFWRRTDQTFLQTFFHDWHGLPVTMNMLQYVWFNLPDLWDWKQIGVLHYQYEKPWEKDHPRSAELKPLIDLWHAFHTGDNIPDIASLANPTESAVA</sequence>
<evidence type="ECO:0000313" key="2">
    <source>
        <dbReference type="Proteomes" id="UP001073227"/>
    </source>
</evidence>
<name>A0ABT3Z948_9HYPH</name>
<dbReference type="Proteomes" id="UP001073227">
    <property type="component" value="Unassembled WGS sequence"/>
</dbReference>
<reference evidence="1" key="1">
    <citation type="submission" date="2022-10" db="EMBL/GenBank/DDBJ databases">
        <title>Hoeflea sp. G2-23, isolated from marine algae.</title>
        <authorList>
            <person name="Kristyanto S."/>
            <person name="Kim J.M."/>
            <person name="Jeon C.O."/>
        </authorList>
    </citation>
    <scope>NUCLEOTIDE SEQUENCE</scope>
    <source>
        <strain evidence="1">G2-23</strain>
    </source>
</reference>
<accession>A0ABT3Z948</accession>
<gene>
    <name evidence="1" type="ORF">OEG84_10950</name>
</gene>
<evidence type="ECO:0000313" key="1">
    <source>
        <dbReference type="EMBL" id="MCY0148216.1"/>
    </source>
</evidence>
<dbReference type="Gene3D" id="3.90.550.10">
    <property type="entry name" value="Spore Coat Polysaccharide Biosynthesis Protein SpsA, Chain A"/>
    <property type="match status" value="1"/>
</dbReference>
<dbReference type="SUPFAM" id="SSF53448">
    <property type="entry name" value="Nucleotide-diphospho-sugar transferases"/>
    <property type="match status" value="1"/>
</dbReference>
<keyword evidence="1" id="KW-0808">Transferase</keyword>
<dbReference type="InterPro" id="IPR029044">
    <property type="entry name" value="Nucleotide-diphossugar_trans"/>
</dbReference>
<dbReference type="GO" id="GO:0016740">
    <property type="term" value="F:transferase activity"/>
    <property type="evidence" value="ECO:0007669"/>
    <property type="project" value="UniProtKB-KW"/>
</dbReference>
<dbReference type="CDD" id="cd02537">
    <property type="entry name" value="GT8_Glycogenin"/>
    <property type="match status" value="1"/>
</dbReference>
<keyword evidence="2" id="KW-1185">Reference proteome</keyword>
<dbReference type="PANTHER" id="PTHR11183">
    <property type="entry name" value="GLYCOGENIN SUBFAMILY MEMBER"/>
    <property type="match status" value="1"/>
</dbReference>